<dbReference type="PANTHER" id="PTHR37309">
    <property type="entry name" value="SLR0284 PROTEIN"/>
    <property type="match status" value="1"/>
</dbReference>
<accession>A0A1F7HF92</accession>
<feature type="transmembrane region" description="Helical" evidence="1">
    <location>
        <begin position="88"/>
        <end position="110"/>
    </location>
</feature>
<feature type="transmembrane region" description="Helical" evidence="1">
    <location>
        <begin position="33"/>
        <end position="53"/>
    </location>
</feature>
<dbReference type="Pfam" id="PF04020">
    <property type="entry name" value="Phage_holin_4_2"/>
    <property type="match status" value="1"/>
</dbReference>
<proteinExistence type="predicted"/>
<keyword evidence="1" id="KW-0812">Transmembrane</keyword>
<reference evidence="2 3" key="1">
    <citation type="journal article" date="2016" name="Nat. Commun.">
        <title>Thousands of microbial genomes shed light on interconnected biogeochemical processes in an aquifer system.</title>
        <authorList>
            <person name="Anantharaman K."/>
            <person name="Brown C.T."/>
            <person name="Hug L.A."/>
            <person name="Sharon I."/>
            <person name="Castelle C.J."/>
            <person name="Probst A.J."/>
            <person name="Thomas B.C."/>
            <person name="Singh A."/>
            <person name="Wilkins M.J."/>
            <person name="Karaoz U."/>
            <person name="Brodie E.L."/>
            <person name="Williams K.H."/>
            <person name="Hubbard S.S."/>
            <person name="Banfield J.F."/>
        </authorList>
    </citation>
    <scope>NUCLEOTIDE SEQUENCE [LARGE SCALE GENOMIC DNA]</scope>
</reference>
<keyword evidence="1" id="KW-1133">Transmembrane helix</keyword>
<keyword evidence="1" id="KW-0472">Membrane</keyword>
<evidence type="ECO:0000256" key="1">
    <source>
        <dbReference type="SAM" id="Phobius"/>
    </source>
</evidence>
<feature type="transmembrane region" description="Helical" evidence="1">
    <location>
        <begin position="7"/>
        <end position="27"/>
    </location>
</feature>
<evidence type="ECO:0000313" key="3">
    <source>
        <dbReference type="Proteomes" id="UP000178098"/>
    </source>
</evidence>
<gene>
    <name evidence="2" type="ORF">A3D08_01780</name>
</gene>
<sequence>MGLVIRLLINALAIYIASQIVPGVHLADLKTALFVAIVLGVINAVVRPVLLLLTLPINFLTLGLFTFVINALMVILAGQFVQGFTVDSFFAALVFSIFVTLVSGVLTWIAK</sequence>
<evidence type="ECO:0000313" key="2">
    <source>
        <dbReference type="EMBL" id="OGK29930.1"/>
    </source>
</evidence>
<dbReference type="PANTHER" id="PTHR37309:SF1">
    <property type="entry name" value="SLR0284 PROTEIN"/>
    <property type="match status" value="1"/>
</dbReference>
<evidence type="ECO:0008006" key="4">
    <source>
        <dbReference type="Google" id="ProtNLM"/>
    </source>
</evidence>
<dbReference type="InterPro" id="IPR007165">
    <property type="entry name" value="Phage_holin_4_2"/>
</dbReference>
<dbReference type="Proteomes" id="UP000178098">
    <property type="component" value="Unassembled WGS sequence"/>
</dbReference>
<comment type="caution">
    <text evidence="2">The sequence shown here is derived from an EMBL/GenBank/DDBJ whole genome shotgun (WGS) entry which is preliminary data.</text>
</comment>
<dbReference type="AlphaFoldDB" id="A0A1F7HF92"/>
<protein>
    <recommendedName>
        <fullName evidence="4">Phage holin family protein</fullName>
    </recommendedName>
</protein>
<name>A0A1F7HF92_9BACT</name>
<feature type="transmembrane region" description="Helical" evidence="1">
    <location>
        <begin position="60"/>
        <end position="82"/>
    </location>
</feature>
<dbReference type="EMBL" id="MFZT01000037">
    <property type="protein sequence ID" value="OGK29930.1"/>
    <property type="molecule type" value="Genomic_DNA"/>
</dbReference>
<organism evidence="2 3">
    <name type="scientific">Candidatus Roizmanbacteria bacterium RIFCSPHIGHO2_02_FULL_43_11</name>
    <dbReference type="NCBI Taxonomy" id="1802043"/>
    <lineage>
        <taxon>Bacteria</taxon>
        <taxon>Candidatus Roizmaniibacteriota</taxon>
    </lineage>
</organism>